<organism evidence="1 2">
    <name type="scientific">Parascaris equorum</name>
    <name type="common">Equine roundworm</name>
    <dbReference type="NCBI Taxonomy" id="6256"/>
    <lineage>
        <taxon>Eukaryota</taxon>
        <taxon>Metazoa</taxon>
        <taxon>Ecdysozoa</taxon>
        <taxon>Nematoda</taxon>
        <taxon>Chromadorea</taxon>
        <taxon>Rhabditida</taxon>
        <taxon>Spirurina</taxon>
        <taxon>Ascaridomorpha</taxon>
        <taxon>Ascaridoidea</taxon>
        <taxon>Ascarididae</taxon>
        <taxon>Parascaris</taxon>
    </lineage>
</organism>
<reference evidence="2" key="1">
    <citation type="submission" date="2022-11" db="UniProtKB">
        <authorList>
            <consortium name="WormBaseParasite"/>
        </authorList>
    </citation>
    <scope>IDENTIFICATION</scope>
</reference>
<dbReference type="Proteomes" id="UP000887564">
    <property type="component" value="Unplaced"/>
</dbReference>
<evidence type="ECO:0000313" key="1">
    <source>
        <dbReference type="Proteomes" id="UP000887564"/>
    </source>
</evidence>
<proteinExistence type="predicted"/>
<evidence type="ECO:0000313" key="2">
    <source>
        <dbReference type="WBParaSite" id="PEQ_0000118201-mRNA-1"/>
    </source>
</evidence>
<dbReference type="AlphaFoldDB" id="A0A914RHH1"/>
<protein>
    <submittedName>
        <fullName evidence="2">Uncharacterized protein</fullName>
    </submittedName>
</protein>
<accession>A0A914RHH1</accession>
<keyword evidence="1" id="KW-1185">Reference proteome</keyword>
<dbReference type="WBParaSite" id="PEQ_0000118201-mRNA-1">
    <property type="protein sequence ID" value="PEQ_0000118201-mRNA-1"/>
    <property type="gene ID" value="PEQ_0000118201"/>
</dbReference>
<name>A0A914RHH1_PAREQ</name>
<sequence length="110" mass="12410">MPFTHAASPILYRVTKIYKIRAAATLTSSEALDNFLSRCSTGNKFKKICLQEALKFNYEHAGMWENYMLLCADTQDVADGKHQDDEVIAIVTSQLLELRSVSSVVLFDVY</sequence>